<dbReference type="AlphaFoldDB" id="A0A6M3IJ43"/>
<dbReference type="EMBL" id="MT141258">
    <property type="protein sequence ID" value="QJA57178.1"/>
    <property type="molecule type" value="Genomic_DNA"/>
</dbReference>
<feature type="coiled-coil region" evidence="1">
    <location>
        <begin position="20"/>
        <end position="53"/>
    </location>
</feature>
<evidence type="ECO:0000313" key="3">
    <source>
        <dbReference type="EMBL" id="QJA78042.1"/>
    </source>
</evidence>
<evidence type="ECO:0000313" key="2">
    <source>
        <dbReference type="EMBL" id="QJA57178.1"/>
    </source>
</evidence>
<keyword evidence="1" id="KW-0175">Coiled coil</keyword>
<dbReference type="EMBL" id="MT142317">
    <property type="protein sequence ID" value="QJA78042.1"/>
    <property type="molecule type" value="Genomic_DNA"/>
</dbReference>
<gene>
    <name evidence="3" type="ORF">MM415A01152_0006</name>
    <name evidence="2" type="ORF">MM415B01692_0009</name>
</gene>
<reference evidence="2" key="1">
    <citation type="submission" date="2020-03" db="EMBL/GenBank/DDBJ databases">
        <title>The deep terrestrial virosphere.</title>
        <authorList>
            <person name="Holmfeldt K."/>
            <person name="Nilsson E."/>
            <person name="Simone D."/>
            <person name="Lopez-Fernandez M."/>
            <person name="Wu X."/>
            <person name="de Brujin I."/>
            <person name="Lundin D."/>
            <person name="Andersson A."/>
            <person name="Bertilsson S."/>
            <person name="Dopson M."/>
        </authorList>
    </citation>
    <scope>NUCLEOTIDE SEQUENCE</scope>
    <source>
        <strain evidence="3">MM415A01152</strain>
        <strain evidence="2">MM415B01692</strain>
    </source>
</reference>
<proteinExistence type="predicted"/>
<name>A0A6M3IJ43_9ZZZZ</name>
<evidence type="ECO:0000256" key="1">
    <source>
        <dbReference type="SAM" id="Coils"/>
    </source>
</evidence>
<sequence>MENPLKTFEKKLNKNPTLRKDLTEAKRKIAKHLLDKLEQKNLQEKEIRNLIEKHGRKKFIEDSIIAYRAWHNIEYLEHLKYILKLRKLQANKYASTPDGEFRILFKLPTNVYNYLNRFLEPRFPLDNKESKWFARKFPEFCVCEKI</sequence>
<accession>A0A6M3IJ43</accession>
<organism evidence="2">
    <name type="scientific">viral metagenome</name>
    <dbReference type="NCBI Taxonomy" id="1070528"/>
    <lineage>
        <taxon>unclassified sequences</taxon>
        <taxon>metagenomes</taxon>
        <taxon>organismal metagenomes</taxon>
    </lineage>
</organism>
<protein>
    <submittedName>
        <fullName evidence="2">Uncharacterized protein</fullName>
    </submittedName>
</protein>